<dbReference type="Pfam" id="PF02525">
    <property type="entry name" value="Flavodoxin_2"/>
    <property type="match status" value="1"/>
</dbReference>
<comment type="similarity">
    <text evidence="1">Belongs to the NAD(P)H dehydrogenase (quinone) family.</text>
</comment>
<name>A0A1G7AEE9_9GAMM</name>
<keyword evidence="2" id="KW-0560">Oxidoreductase</keyword>
<dbReference type="InterPro" id="IPR029039">
    <property type="entry name" value="Flavoprotein-like_sf"/>
</dbReference>
<sequence>MATRILVLQGHPDPDPGRFGRALSAAYADAAQSAGHEVRSVDLGGLDVPLLRTAGEWEQGEVPENLRPLQQGLLWCQHLLLCYPMWLGDLPAHTKAALEQVLRPGITAPGGDRGPGEFKPLQGRSAHVVVTMGMPGFVYRWFYRAHSLKSLERNVLRFVGFGPVRHTLVGLVASPSPKMHARWLERMRRAGTEAR</sequence>
<evidence type="ECO:0000313" key="4">
    <source>
        <dbReference type="EMBL" id="SDE13140.1"/>
    </source>
</evidence>
<dbReference type="EMBL" id="FNAG01000024">
    <property type="protein sequence ID" value="SDE13140.1"/>
    <property type="molecule type" value="Genomic_DNA"/>
</dbReference>
<protein>
    <submittedName>
        <fullName evidence="4">Putative NADPH-quinone reductase (Modulator of drug activity B)</fullName>
    </submittedName>
</protein>
<feature type="domain" description="Flavodoxin-like fold" evidence="3">
    <location>
        <begin position="4"/>
        <end position="179"/>
    </location>
</feature>
<dbReference type="RefSeq" id="WP_091246105.1">
    <property type="nucleotide sequence ID" value="NZ_FNAG01000024.1"/>
</dbReference>
<reference evidence="4 5" key="1">
    <citation type="submission" date="2016-10" db="EMBL/GenBank/DDBJ databases">
        <authorList>
            <person name="de Groot N.N."/>
        </authorList>
    </citation>
    <scope>NUCLEOTIDE SEQUENCE [LARGE SCALE GENOMIC DNA]</scope>
    <source>
        <strain evidence="4 5">DSM 16957</strain>
    </source>
</reference>
<dbReference type="InterPro" id="IPR051545">
    <property type="entry name" value="NAD(P)H_dehydrogenase_qn"/>
</dbReference>
<dbReference type="AlphaFoldDB" id="A0A1G7AEE9"/>
<dbReference type="STRING" id="265719.SAMN04488509_1246"/>
<dbReference type="Proteomes" id="UP000199603">
    <property type="component" value="Unassembled WGS sequence"/>
</dbReference>
<evidence type="ECO:0000313" key="5">
    <source>
        <dbReference type="Proteomes" id="UP000199603"/>
    </source>
</evidence>
<accession>A0A1G7AEE9</accession>
<evidence type="ECO:0000256" key="2">
    <source>
        <dbReference type="ARBA" id="ARBA00023002"/>
    </source>
</evidence>
<dbReference type="OrthoDB" id="9798454at2"/>
<evidence type="ECO:0000256" key="1">
    <source>
        <dbReference type="ARBA" id="ARBA00006252"/>
    </source>
</evidence>
<dbReference type="PANTHER" id="PTHR10204:SF34">
    <property type="entry name" value="NAD(P)H DEHYDROGENASE [QUINONE] 1 ISOFORM 1"/>
    <property type="match status" value="1"/>
</dbReference>
<organism evidence="4 5">
    <name type="scientific">Aquimonas voraii</name>
    <dbReference type="NCBI Taxonomy" id="265719"/>
    <lineage>
        <taxon>Bacteria</taxon>
        <taxon>Pseudomonadati</taxon>
        <taxon>Pseudomonadota</taxon>
        <taxon>Gammaproteobacteria</taxon>
        <taxon>Lysobacterales</taxon>
        <taxon>Lysobacteraceae</taxon>
        <taxon>Aquimonas</taxon>
    </lineage>
</organism>
<evidence type="ECO:0000259" key="3">
    <source>
        <dbReference type="Pfam" id="PF02525"/>
    </source>
</evidence>
<proteinExistence type="inferred from homology"/>
<dbReference type="PANTHER" id="PTHR10204">
    <property type="entry name" value="NAD P H OXIDOREDUCTASE-RELATED"/>
    <property type="match status" value="1"/>
</dbReference>
<dbReference type="Gene3D" id="3.40.50.360">
    <property type="match status" value="1"/>
</dbReference>
<dbReference type="GO" id="GO:0005829">
    <property type="term" value="C:cytosol"/>
    <property type="evidence" value="ECO:0007669"/>
    <property type="project" value="TreeGrafter"/>
</dbReference>
<dbReference type="SUPFAM" id="SSF52218">
    <property type="entry name" value="Flavoproteins"/>
    <property type="match status" value="1"/>
</dbReference>
<gene>
    <name evidence="4" type="ORF">SAMN04488509_1246</name>
</gene>
<dbReference type="GO" id="GO:0003955">
    <property type="term" value="F:NAD(P)H dehydrogenase (quinone) activity"/>
    <property type="evidence" value="ECO:0007669"/>
    <property type="project" value="TreeGrafter"/>
</dbReference>
<keyword evidence="5" id="KW-1185">Reference proteome</keyword>
<dbReference type="InterPro" id="IPR003680">
    <property type="entry name" value="Flavodoxin_fold"/>
</dbReference>